<dbReference type="GO" id="GO:0019905">
    <property type="term" value="F:syntaxin binding"/>
    <property type="evidence" value="ECO:0007669"/>
    <property type="project" value="TreeGrafter"/>
</dbReference>
<evidence type="ECO:0000256" key="1">
    <source>
        <dbReference type="ARBA" id="ARBA00004601"/>
    </source>
</evidence>
<keyword evidence="9" id="KW-1185">Reference proteome</keyword>
<dbReference type="GO" id="GO:0006896">
    <property type="term" value="P:Golgi to vacuole transport"/>
    <property type="evidence" value="ECO:0007669"/>
    <property type="project" value="TreeGrafter"/>
</dbReference>
<dbReference type="GO" id="GO:0042147">
    <property type="term" value="P:retrograde transport, endosome to Golgi"/>
    <property type="evidence" value="ECO:0007669"/>
    <property type="project" value="InterPro"/>
</dbReference>
<protein>
    <submittedName>
        <fullName evidence="8">Vps54-like protein-domain-containing protein</fullName>
    </submittedName>
</protein>
<dbReference type="InterPro" id="IPR039745">
    <property type="entry name" value="Vps54"/>
</dbReference>
<dbReference type="STRING" id="215637.A0A4P9ZRY5"/>
<evidence type="ECO:0000313" key="9">
    <source>
        <dbReference type="Proteomes" id="UP000268162"/>
    </source>
</evidence>
<dbReference type="Gene3D" id="6.10.250.860">
    <property type="match status" value="1"/>
</dbReference>
<comment type="similarity">
    <text evidence="2">Belongs to the VPS54 family.</text>
</comment>
<dbReference type="Pfam" id="PF07928">
    <property type="entry name" value="Vps54"/>
    <property type="match status" value="1"/>
</dbReference>
<evidence type="ECO:0000313" key="8">
    <source>
        <dbReference type="EMBL" id="RKP35220.1"/>
    </source>
</evidence>
<keyword evidence="3" id="KW-0813">Transport</keyword>
<dbReference type="EMBL" id="ML002929">
    <property type="protein sequence ID" value="RKP35220.1"/>
    <property type="molecule type" value="Genomic_DNA"/>
</dbReference>
<comment type="subcellular location">
    <subcellularLocation>
        <location evidence="1">Golgi apparatus</location>
        <location evidence="1">trans-Golgi network</location>
    </subcellularLocation>
</comment>
<keyword evidence="4" id="KW-0653">Protein transport</keyword>
<name>A0A4P9ZRY5_9FUNG</name>
<dbReference type="PANTHER" id="PTHR12965">
    <property type="entry name" value="VACUOLAR PROTEIN SORTING 54"/>
    <property type="match status" value="1"/>
</dbReference>
<keyword evidence="6" id="KW-0175">Coiled coil</keyword>
<evidence type="ECO:0000256" key="4">
    <source>
        <dbReference type="ARBA" id="ARBA00022927"/>
    </source>
</evidence>
<dbReference type="AlphaFoldDB" id="A0A4P9ZRY5"/>
<evidence type="ECO:0000256" key="6">
    <source>
        <dbReference type="ARBA" id="ARBA00023054"/>
    </source>
</evidence>
<dbReference type="InterPro" id="IPR012501">
    <property type="entry name" value="Vps54_C"/>
</dbReference>
<evidence type="ECO:0000256" key="3">
    <source>
        <dbReference type="ARBA" id="ARBA00022448"/>
    </source>
</evidence>
<evidence type="ECO:0000259" key="7">
    <source>
        <dbReference type="Pfam" id="PF07928"/>
    </source>
</evidence>
<dbReference type="Proteomes" id="UP000268162">
    <property type="component" value="Unassembled WGS sequence"/>
</dbReference>
<evidence type="ECO:0000256" key="2">
    <source>
        <dbReference type="ARBA" id="ARBA00009150"/>
    </source>
</evidence>
<keyword evidence="5" id="KW-0333">Golgi apparatus</keyword>
<dbReference type="GO" id="GO:0000938">
    <property type="term" value="C:GARP complex"/>
    <property type="evidence" value="ECO:0007669"/>
    <property type="project" value="InterPro"/>
</dbReference>
<feature type="domain" description="Vacuolar protein sorting-associated protein 54 C-terminal" evidence="7">
    <location>
        <begin position="1"/>
        <end position="118"/>
    </location>
</feature>
<gene>
    <name evidence="8" type="ORF">BJ085DRAFT_15405</name>
</gene>
<organism evidence="8 9">
    <name type="scientific">Dimargaris cristalligena</name>
    <dbReference type="NCBI Taxonomy" id="215637"/>
    <lineage>
        <taxon>Eukaryota</taxon>
        <taxon>Fungi</taxon>
        <taxon>Fungi incertae sedis</taxon>
        <taxon>Zoopagomycota</taxon>
        <taxon>Kickxellomycotina</taxon>
        <taxon>Dimargaritomycetes</taxon>
        <taxon>Dimargaritales</taxon>
        <taxon>Dimargaritaceae</taxon>
        <taxon>Dimargaris</taxon>
    </lineage>
</organism>
<dbReference type="Gene3D" id="1.20.1280.130">
    <property type="match status" value="1"/>
</dbReference>
<sequence length="247" mass="27994">MVIDYIQCSANIQILATDVLHRVIEIFKLFNSRTCQVILGAGAIRSAGLKSITAKHIALASQSLGLVITLLPYVRECLRQTLTTHQEKLLIEFDRILKDYREHQSELHNNLVTIMAERAQFHGKTMQATDWDVKQAGPKDFSPTPNMELLVKETKTLHKVLGRYLSIDILQSIMSQVLRMYSQKLMAQIQEVDITTAQGKQRLLADVQYFIERLSTLDHVEPPNNSLEVLVNNITIGAKPRPPLPSR</sequence>
<reference evidence="9" key="1">
    <citation type="journal article" date="2018" name="Nat. Microbiol.">
        <title>Leveraging single-cell genomics to expand the fungal tree of life.</title>
        <authorList>
            <person name="Ahrendt S.R."/>
            <person name="Quandt C.A."/>
            <person name="Ciobanu D."/>
            <person name="Clum A."/>
            <person name="Salamov A."/>
            <person name="Andreopoulos B."/>
            <person name="Cheng J.F."/>
            <person name="Woyke T."/>
            <person name="Pelin A."/>
            <person name="Henrissat B."/>
            <person name="Reynolds N.K."/>
            <person name="Benny G.L."/>
            <person name="Smith M.E."/>
            <person name="James T.Y."/>
            <person name="Grigoriev I.V."/>
        </authorList>
    </citation>
    <scope>NUCLEOTIDE SEQUENCE [LARGE SCALE GENOMIC DNA]</scope>
    <source>
        <strain evidence="9">RSA 468</strain>
    </source>
</reference>
<dbReference type="GO" id="GO:0015031">
    <property type="term" value="P:protein transport"/>
    <property type="evidence" value="ECO:0007669"/>
    <property type="project" value="UniProtKB-KW"/>
</dbReference>
<accession>A0A4P9ZRY5</accession>
<dbReference type="PANTHER" id="PTHR12965:SF0">
    <property type="entry name" value="VACUOLAR PROTEIN SORTING-ASSOCIATED PROTEIN 54"/>
    <property type="match status" value="1"/>
</dbReference>
<proteinExistence type="inferred from homology"/>
<dbReference type="GO" id="GO:0005829">
    <property type="term" value="C:cytosol"/>
    <property type="evidence" value="ECO:0007669"/>
    <property type="project" value="GOC"/>
</dbReference>
<evidence type="ECO:0000256" key="5">
    <source>
        <dbReference type="ARBA" id="ARBA00023034"/>
    </source>
</evidence>